<feature type="transmembrane region" description="Helical" evidence="2">
    <location>
        <begin position="45"/>
        <end position="71"/>
    </location>
</feature>
<feature type="transmembrane region" description="Helical" evidence="2">
    <location>
        <begin position="214"/>
        <end position="232"/>
    </location>
</feature>
<gene>
    <name evidence="3" type="ORF">NCCP1664_15300</name>
</gene>
<evidence type="ECO:0000313" key="3">
    <source>
        <dbReference type="EMBL" id="GER23034.1"/>
    </source>
</evidence>
<feature type="transmembrane region" description="Helical" evidence="2">
    <location>
        <begin position="184"/>
        <end position="207"/>
    </location>
</feature>
<protein>
    <submittedName>
        <fullName evidence="3">ABC transporter permease</fullName>
    </submittedName>
</protein>
<keyword evidence="2" id="KW-0812">Transmembrane</keyword>
<dbReference type="EMBL" id="BKDJ01000006">
    <property type="protein sequence ID" value="GER23034.1"/>
    <property type="molecule type" value="Genomic_DNA"/>
</dbReference>
<evidence type="ECO:0000256" key="2">
    <source>
        <dbReference type="SAM" id="Phobius"/>
    </source>
</evidence>
<proteinExistence type="predicted"/>
<feature type="region of interest" description="Disordered" evidence="1">
    <location>
        <begin position="1"/>
        <end position="24"/>
    </location>
</feature>
<organism evidence="3 4">
    <name type="scientific">Zafaria cholistanensis</name>
    <dbReference type="NCBI Taxonomy" id="1682741"/>
    <lineage>
        <taxon>Bacteria</taxon>
        <taxon>Bacillati</taxon>
        <taxon>Actinomycetota</taxon>
        <taxon>Actinomycetes</taxon>
        <taxon>Micrococcales</taxon>
        <taxon>Micrococcaceae</taxon>
        <taxon>Zafaria</taxon>
    </lineage>
</organism>
<feature type="compositionally biased region" description="Polar residues" evidence="1">
    <location>
        <begin position="1"/>
        <end position="10"/>
    </location>
</feature>
<dbReference type="Proteomes" id="UP000325307">
    <property type="component" value="Unassembled WGS sequence"/>
</dbReference>
<evidence type="ECO:0000256" key="1">
    <source>
        <dbReference type="SAM" id="MobiDB-lite"/>
    </source>
</evidence>
<dbReference type="OrthoDB" id="3297477at2"/>
<feature type="transmembrane region" description="Helical" evidence="2">
    <location>
        <begin position="137"/>
        <end position="164"/>
    </location>
</feature>
<keyword evidence="2" id="KW-1133">Transmembrane helix</keyword>
<keyword evidence="4" id="KW-1185">Reference proteome</keyword>
<comment type="caution">
    <text evidence="3">The sequence shown here is derived from an EMBL/GenBank/DDBJ whole genome shotgun (WGS) entry which is preliminary data.</text>
</comment>
<evidence type="ECO:0000313" key="4">
    <source>
        <dbReference type="Proteomes" id="UP000325307"/>
    </source>
</evidence>
<name>A0A5A7NQ21_9MICC</name>
<feature type="compositionally biased region" description="Basic and acidic residues" evidence="1">
    <location>
        <begin position="12"/>
        <end position="21"/>
    </location>
</feature>
<feature type="transmembrane region" description="Helical" evidence="2">
    <location>
        <begin position="91"/>
        <end position="116"/>
    </location>
</feature>
<dbReference type="AlphaFoldDB" id="A0A5A7NQ21"/>
<reference evidence="3 4" key="1">
    <citation type="submission" date="2019-09" db="EMBL/GenBank/DDBJ databases">
        <title>Arthrobacter zafarii sp. nov., a moderately thermotolerant and halotolerant actinobacterium isolated from Cholistan desert soil of Pakistan.</title>
        <authorList>
            <person name="Amin A."/>
            <person name="Ahmed I."/>
            <person name="Khalid N."/>
            <person name="Schumann P."/>
            <person name="Busse H.J."/>
            <person name="Khan I.U."/>
            <person name="Li S."/>
            <person name="Li W.J."/>
        </authorList>
    </citation>
    <scope>NUCLEOTIDE SEQUENCE [LARGE SCALE GENOMIC DNA]</scope>
    <source>
        <strain evidence="3 4">NCCP-1664</strain>
    </source>
</reference>
<sequence>MTMATQQTAAQLRHDDGRYGDGRSGGGHVTFGRVLRSEIIKFRSLLSTLVLVLATVAVLVGFGALGAWGVGSALEATGPEAFMAEGGPDRIANTLAGSGVTFAQLIIGSLAVLVISSEFATGSARSTFAAVPKRYPVFLAKVLLVAVVSFVVSAGSMLLTAMVINPIVEHYGLEQDTGSGDFQRMLWIGSLYVTAVALSGFALGALLRNSAGAIVSLAGLFFVLPVACQLIPGEFVADLRRFLPSEAASQLITGSTGPETLELWQSWVVLGAWVVVPLALAGTVLQRRDV</sequence>
<feature type="transmembrane region" description="Helical" evidence="2">
    <location>
        <begin position="264"/>
        <end position="285"/>
    </location>
</feature>
<accession>A0A5A7NQ21</accession>
<keyword evidence="2" id="KW-0472">Membrane</keyword>